<accession>A0A7K0G7A1</accession>
<evidence type="ECO:0000256" key="1">
    <source>
        <dbReference type="ARBA" id="ARBA00007430"/>
    </source>
</evidence>
<feature type="transmembrane region" description="Helical" evidence="2">
    <location>
        <begin position="50"/>
        <end position="76"/>
    </location>
</feature>
<keyword evidence="2" id="KW-0812">Transmembrane</keyword>
<dbReference type="PANTHER" id="PTHR43318:SF1">
    <property type="entry name" value="POLYSACCHARIDE BIOSYNTHESIS PROTEIN EPSC-RELATED"/>
    <property type="match status" value="1"/>
</dbReference>
<organism evidence="4 5">
    <name type="scientific">Enorma shizhengliae</name>
    <dbReference type="NCBI Taxonomy" id="2606615"/>
    <lineage>
        <taxon>Bacteria</taxon>
        <taxon>Bacillati</taxon>
        <taxon>Actinomycetota</taxon>
        <taxon>Coriobacteriia</taxon>
        <taxon>Coriobacteriales</taxon>
        <taxon>Coriobacteriaceae</taxon>
        <taxon>Enorma</taxon>
    </lineage>
</organism>
<dbReference type="Pfam" id="PF13727">
    <property type="entry name" value="CoA_binding_3"/>
    <property type="match status" value="1"/>
</dbReference>
<dbReference type="RefSeq" id="WP_144687831.1">
    <property type="nucleotide sequence ID" value="NZ_VLLQ01000002.1"/>
</dbReference>
<dbReference type="AlphaFoldDB" id="A0A7K0G7A1"/>
<dbReference type="PANTHER" id="PTHR43318">
    <property type="entry name" value="UDP-N-ACETYLGLUCOSAMINE 4,6-DEHYDRATASE"/>
    <property type="match status" value="1"/>
</dbReference>
<feature type="transmembrane region" description="Helical" evidence="2">
    <location>
        <begin position="88"/>
        <end position="109"/>
    </location>
</feature>
<dbReference type="CDD" id="cd05237">
    <property type="entry name" value="UDP_invert_4-6DH_SDR_e"/>
    <property type="match status" value="1"/>
</dbReference>
<proteinExistence type="inferred from homology"/>
<keyword evidence="2" id="KW-0472">Membrane</keyword>
<feature type="transmembrane region" description="Helical" evidence="2">
    <location>
        <begin position="12"/>
        <end position="38"/>
    </location>
</feature>
<feature type="transmembrane region" description="Helical" evidence="2">
    <location>
        <begin position="115"/>
        <end position="134"/>
    </location>
</feature>
<dbReference type="EMBL" id="VTFZ01000002">
    <property type="protein sequence ID" value="MRX79677.1"/>
    <property type="molecule type" value="Genomic_DNA"/>
</dbReference>
<comment type="similarity">
    <text evidence="1">Belongs to the polysaccharide synthase family.</text>
</comment>
<evidence type="ECO:0000256" key="2">
    <source>
        <dbReference type="SAM" id="Phobius"/>
    </source>
</evidence>
<gene>
    <name evidence="4" type="ORF">GJE22_03520</name>
</gene>
<keyword evidence="2" id="KW-1133">Transmembrane helix</keyword>
<protein>
    <submittedName>
        <fullName evidence="4">NAD-dependent epimerase/dehydratase family protein</fullName>
    </submittedName>
</protein>
<name>A0A7K0G7A1_9ACTN</name>
<evidence type="ECO:0000313" key="4">
    <source>
        <dbReference type="EMBL" id="MRX79677.1"/>
    </source>
</evidence>
<comment type="caution">
    <text evidence="4">The sequence shown here is derived from an EMBL/GenBank/DDBJ whole genome shotgun (WGS) entry which is preliminary data.</text>
</comment>
<evidence type="ECO:0000259" key="3">
    <source>
        <dbReference type="Pfam" id="PF02719"/>
    </source>
</evidence>
<reference evidence="5" key="1">
    <citation type="submission" date="2019-08" db="EMBL/GenBank/DDBJ databases">
        <title>Arthrobacter sp. nov., isolated from plateau pika and Tibetan wild ass.</title>
        <authorList>
            <person name="Ge Y."/>
        </authorList>
    </citation>
    <scope>NUCLEOTIDE SEQUENCE [LARGE SCALE GENOMIC DNA]</scope>
    <source>
        <strain evidence="5">HF-1365</strain>
    </source>
</reference>
<dbReference type="Proteomes" id="UP000470010">
    <property type="component" value="Unassembled WGS sequence"/>
</dbReference>
<dbReference type="InterPro" id="IPR036291">
    <property type="entry name" value="NAD(P)-bd_dom_sf"/>
</dbReference>
<keyword evidence="5" id="KW-1185">Reference proteome</keyword>
<dbReference type="SUPFAM" id="SSF51735">
    <property type="entry name" value="NAD(P)-binding Rossmann-fold domains"/>
    <property type="match status" value="2"/>
</dbReference>
<dbReference type="Gene3D" id="3.40.50.720">
    <property type="entry name" value="NAD(P)-binding Rossmann-like Domain"/>
    <property type="match status" value="2"/>
</dbReference>
<feature type="domain" description="Polysaccharide biosynthesis protein CapD-like" evidence="3">
    <location>
        <begin position="295"/>
        <end position="576"/>
    </location>
</feature>
<sequence>MSKLRQKGIRSKVSFAQAVGLASFDFIATFVSYVVAAWGTTEWTLTVSHIGSFAAIGVLALITVCVYAACGMYSCLWRYASIFECLRIALASIAAAVVADVVFAVLLQAQLSLRTYVLAWAILLILSAGVRLSIRALSGSQAWRFSNGRGALQPRTLVIGAGEAGSLAVKRMQSGDPDMPGYPVAVVDDARAKQGMRLHGVKIAGTCEDIPHVAEACAAQQIVLAIPSATREQRQHIFEQCIQTGLKVYTLPPLQDISKTGRVPLHDVDIADLLSREEVELDVSLASGYVEGRTVLVTGGGGSIGSELVRQLLPAHPARVVLFDIYENTVYELYHELAAKAKAQGTELLCEIGSITHLPALERVFDLYQPQVVFHAAAHKHVPLMEADPREAVENNVFGTLNVVRLADQRNCERFVLISTDKAVNPTNVMGATKRMCEMIVQNYAKRSNCVYAAVRFGNVLGSHGSVIPLFKRQIAAGGPVTLTHRDITRYFMTIPEASRLVITAGALAKGGEIFVLDMGEPVKIYDLAINLIRLSGLEPGRDIEIVETGLRPGEKMYEELRMDGERVEPTADGRINVTVGRAPGVDEVRGNLDMLRDSLGSSNDDIKRALAAAVPTYAAEVGK</sequence>
<dbReference type="Pfam" id="PF02719">
    <property type="entry name" value="Polysacc_synt_2"/>
    <property type="match status" value="1"/>
</dbReference>
<dbReference type="InterPro" id="IPR003869">
    <property type="entry name" value="Polysac_CapD-like"/>
</dbReference>
<dbReference type="InterPro" id="IPR051203">
    <property type="entry name" value="Polysaccharide_Synthase-Rel"/>
</dbReference>
<evidence type="ECO:0000313" key="5">
    <source>
        <dbReference type="Proteomes" id="UP000470010"/>
    </source>
</evidence>